<dbReference type="RefSeq" id="WP_184310520.1">
    <property type="nucleotide sequence ID" value="NZ_JACHEN010000011.1"/>
</dbReference>
<dbReference type="AlphaFoldDB" id="A0A841KQE6"/>
<reference evidence="1 2" key="1">
    <citation type="submission" date="2020-08" db="EMBL/GenBank/DDBJ databases">
        <title>Genomic Encyclopedia of Type Strains, Phase IV (KMG-IV): sequencing the most valuable type-strain genomes for metagenomic binning, comparative biology and taxonomic classification.</title>
        <authorList>
            <person name="Goeker M."/>
        </authorList>
    </citation>
    <scope>NUCLEOTIDE SEQUENCE [LARGE SCALE GENOMIC DNA]</scope>
    <source>
        <strain evidence="1 2">DSM 103526</strain>
    </source>
</reference>
<sequence>MEKYFHFDRNKSLQELEGSDLDEPNFDSYLVITCHELRKKTIAFFEVEDLRIMIGQEIGLDYLIPLALETLEDNIFSEGNFYCGDLLDSVLKVDKKFWKNNPIYKNDLEYLLEKNIKDLACKLASFHQRFV</sequence>
<protein>
    <submittedName>
        <fullName evidence="1">Uncharacterized protein</fullName>
    </submittedName>
</protein>
<proteinExistence type="predicted"/>
<dbReference type="InterPro" id="IPR040547">
    <property type="entry name" value="CdiI"/>
</dbReference>
<dbReference type="EMBL" id="JACHEN010000011">
    <property type="protein sequence ID" value="MBB6215974.1"/>
    <property type="molecule type" value="Genomic_DNA"/>
</dbReference>
<dbReference type="CDD" id="cd20691">
    <property type="entry name" value="CdiI_EC536-like"/>
    <property type="match status" value="1"/>
</dbReference>
<comment type="caution">
    <text evidence="1">The sequence shown here is derived from an EMBL/GenBank/DDBJ whole genome shotgun (WGS) entry which is preliminary data.</text>
</comment>
<accession>A0A841KQE6</accession>
<evidence type="ECO:0000313" key="1">
    <source>
        <dbReference type="EMBL" id="MBB6215974.1"/>
    </source>
</evidence>
<organism evidence="1 2">
    <name type="scientific">Anaerosolibacter carboniphilus</name>
    <dbReference type="NCBI Taxonomy" id="1417629"/>
    <lineage>
        <taxon>Bacteria</taxon>
        <taxon>Bacillati</taxon>
        <taxon>Bacillota</taxon>
        <taxon>Clostridia</taxon>
        <taxon>Peptostreptococcales</taxon>
        <taxon>Thermotaleaceae</taxon>
        <taxon>Anaerosolibacter</taxon>
    </lineage>
</organism>
<name>A0A841KQE6_9FIRM</name>
<gene>
    <name evidence="1" type="ORF">HNQ80_002065</name>
</gene>
<dbReference type="Pfam" id="PF18616">
    <property type="entry name" value="CdiI_3"/>
    <property type="match status" value="1"/>
</dbReference>
<keyword evidence="2" id="KW-1185">Reference proteome</keyword>
<evidence type="ECO:0000313" key="2">
    <source>
        <dbReference type="Proteomes" id="UP000579281"/>
    </source>
</evidence>
<dbReference type="Proteomes" id="UP000579281">
    <property type="component" value="Unassembled WGS sequence"/>
</dbReference>